<dbReference type="PANTHER" id="PTHR33886:SF8">
    <property type="entry name" value="UNSATURATED RHAMNOGALACTURONAN HYDROLASE (EUROFUNG)"/>
    <property type="match status" value="1"/>
</dbReference>
<dbReference type="EMBL" id="PVBQ01000001">
    <property type="protein sequence ID" value="PRD49425.1"/>
    <property type="molecule type" value="Genomic_DNA"/>
</dbReference>
<dbReference type="Pfam" id="PF07470">
    <property type="entry name" value="Glyco_hydro_88"/>
    <property type="match status" value="1"/>
</dbReference>
<dbReference type="GO" id="GO:0016787">
    <property type="term" value="F:hydrolase activity"/>
    <property type="evidence" value="ECO:0007669"/>
    <property type="project" value="UniProtKB-KW"/>
</dbReference>
<dbReference type="GO" id="GO:0005975">
    <property type="term" value="P:carbohydrate metabolic process"/>
    <property type="evidence" value="ECO:0007669"/>
    <property type="project" value="InterPro"/>
</dbReference>
<accession>A0A2S9J9E7</accession>
<protein>
    <submittedName>
        <fullName evidence="2">Family 88 glycosyl hydrolase</fullName>
    </submittedName>
</protein>
<organism evidence="2 3">
    <name type="scientific">Sphingobacterium haloxyli</name>
    <dbReference type="NCBI Taxonomy" id="2100533"/>
    <lineage>
        <taxon>Bacteria</taxon>
        <taxon>Pseudomonadati</taxon>
        <taxon>Bacteroidota</taxon>
        <taxon>Sphingobacteriia</taxon>
        <taxon>Sphingobacteriales</taxon>
        <taxon>Sphingobacteriaceae</taxon>
        <taxon>Sphingobacterium</taxon>
    </lineage>
</organism>
<proteinExistence type="predicted"/>
<name>A0A2S9J9E7_9SPHI</name>
<gene>
    <name evidence="2" type="ORF">C5745_00890</name>
</gene>
<dbReference type="InterPro" id="IPR008928">
    <property type="entry name" value="6-hairpin_glycosidase_sf"/>
</dbReference>
<evidence type="ECO:0000256" key="1">
    <source>
        <dbReference type="ARBA" id="ARBA00022801"/>
    </source>
</evidence>
<dbReference type="PANTHER" id="PTHR33886">
    <property type="entry name" value="UNSATURATED RHAMNOGALACTURONAN HYDROLASE (EUROFUNG)"/>
    <property type="match status" value="1"/>
</dbReference>
<comment type="caution">
    <text evidence="2">The sequence shown here is derived from an EMBL/GenBank/DDBJ whole genome shotgun (WGS) entry which is preliminary data.</text>
</comment>
<keyword evidence="1 2" id="KW-0378">Hydrolase</keyword>
<dbReference type="PROSITE" id="PS51257">
    <property type="entry name" value="PROKAR_LIPOPROTEIN"/>
    <property type="match status" value="1"/>
</dbReference>
<dbReference type="Gene3D" id="1.50.10.10">
    <property type="match status" value="1"/>
</dbReference>
<dbReference type="OrthoDB" id="9807186at2"/>
<evidence type="ECO:0000313" key="3">
    <source>
        <dbReference type="Proteomes" id="UP000239711"/>
    </source>
</evidence>
<keyword evidence="3" id="KW-1185">Reference proteome</keyword>
<dbReference type="AlphaFoldDB" id="A0A2S9J9E7"/>
<dbReference type="InterPro" id="IPR052043">
    <property type="entry name" value="PolySaccharide_Degr_Enz"/>
</dbReference>
<dbReference type="InterPro" id="IPR012341">
    <property type="entry name" value="6hp_glycosidase-like_sf"/>
</dbReference>
<dbReference type="RefSeq" id="WP_105715267.1">
    <property type="nucleotide sequence ID" value="NZ_PVBQ01000001.1"/>
</dbReference>
<reference evidence="2 3" key="1">
    <citation type="submission" date="2018-02" db="EMBL/GenBank/DDBJ databases">
        <title>The draft genome of Sphingobacterium sp. 5JN-11.</title>
        <authorList>
            <person name="Liu L."/>
            <person name="Li L."/>
            <person name="Liang L."/>
            <person name="Zhang X."/>
            <person name="Wang T."/>
        </authorList>
    </citation>
    <scope>NUCLEOTIDE SEQUENCE [LARGE SCALE GENOMIC DNA]</scope>
    <source>
        <strain evidence="2 3">5JN-11</strain>
    </source>
</reference>
<evidence type="ECO:0000313" key="2">
    <source>
        <dbReference type="EMBL" id="PRD49425.1"/>
    </source>
</evidence>
<sequence length="468" mass="53121">MRTAYLSIGIISILGMMSCQETTTQETKINDSNTPLHLLAPEYTTPYKEWTAEEIKQNIDRIFVYLDEETPTRVLDTITGKEISDYAQLNEHAQLEKGDFRLASYEWGVTYSAMLEAAEATADPKYREYVAKRFDFLSEVAPHFRRLHEEHNVMDRQIRQVILPGSLDDAGAMCAAMVKFSHTASGIDYKELINNYMDFIENKEHRLADGTFARMRPQANSLWLDDMYMGIPALAQMGSYTGEQRYFDEAVRQIKQFTQRMFVPEKGLYMHGWIESADSHPAFHWARANGWALLTLTEVLDVLPLDHPERTDILEIYKKHVKGIVPYQSGTGFWHQLLDKNDSYLETSATAIYVYCIARGINKGWLDVISYGPVAQLGWSAVSTQINEKGQVEGTCVGTGMAFDPAYYYHRPVNAYAAHGYGPALLAGAEMITLIKKSYPKMNDSAIQYYKIDPKTDAAIFGVDGQTY</sequence>
<dbReference type="InterPro" id="IPR010905">
    <property type="entry name" value="Glyco_hydro_88"/>
</dbReference>
<dbReference type="SUPFAM" id="SSF48208">
    <property type="entry name" value="Six-hairpin glycosidases"/>
    <property type="match status" value="1"/>
</dbReference>
<dbReference type="Proteomes" id="UP000239711">
    <property type="component" value="Unassembled WGS sequence"/>
</dbReference>